<dbReference type="Proteomes" id="UP000325313">
    <property type="component" value="Unassembled WGS sequence"/>
</dbReference>
<proteinExistence type="predicted"/>
<evidence type="ECO:0000313" key="3">
    <source>
        <dbReference type="EMBL" id="KAA1075823.1"/>
    </source>
</evidence>
<dbReference type="EMBL" id="VDEP01000471">
    <property type="protein sequence ID" value="KAA1075823.1"/>
    <property type="molecule type" value="Genomic_DNA"/>
</dbReference>
<evidence type="ECO:0000313" key="6">
    <source>
        <dbReference type="Proteomes" id="UP000325313"/>
    </source>
</evidence>
<keyword evidence="5" id="KW-1185">Reference proteome</keyword>
<evidence type="ECO:0000256" key="1">
    <source>
        <dbReference type="SAM" id="MobiDB-lite"/>
    </source>
</evidence>
<protein>
    <submittedName>
        <fullName evidence="4">Uncharacterized protein</fullName>
    </submittedName>
</protein>
<dbReference type="AlphaFoldDB" id="A0A5B0NPI2"/>
<organism evidence="4 5">
    <name type="scientific">Puccinia graminis f. sp. tritici</name>
    <dbReference type="NCBI Taxonomy" id="56615"/>
    <lineage>
        <taxon>Eukaryota</taxon>
        <taxon>Fungi</taxon>
        <taxon>Dikarya</taxon>
        <taxon>Basidiomycota</taxon>
        <taxon>Pucciniomycotina</taxon>
        <taxon>Pucciniomycetes</taxon>
        <taxon>Pucciniales</taxon>
        <taxon>Pucciniaceae</taxon>
        <taxon>Puccinia</taxon>
    </lineage>
</organism>
<name>A0A5B0NPI2_PUCGR</name>
<reference evidence="5 6" key="1">
    <citation type="submission" date="2019-05" db="EMBL/GenBank/DDBJ databases">
        <title>Emergence of the Ug99 lineage of the wheat stem rust pathogen through somatic hybridization.</title>
        <authorList>
            <person name="Li F."/>
            <person name="Upadhyaya N.M."/>
            <person name="Sperschneider J."/>
            <person name="Matny O."/>
            <person name="Nguyen-Phuc H."/>
            <person name="Mago R."/>
            <person name="Raley C."/>
            <person name="Miller M.E."/>
            <person name="Silverstein K.A.T."/>
            <person name="Henningsen E."/>
            <person name="Hirsch C.D."/>
            <person name="Visser B."/>
            <person name="Pretorius Z.A."/>
            <person name="Steffenson B.J."/>
            <person name="Schwessinger B."/>
            <person name="Dodds P.N."/>
            <person name="Figueroa M."/>
        </authorList>
    </citation>
    <scope>NUCLEOTIDE SEQUENCE [LARGE SCALE GENOMIC DNA]</scope>
    <source>
        <strain evidence="4">21-0</strain>
        <strain evidence="3 6">Ug99</strain>
    </source>
</reference>
<keyword evidence="2" id="KW-0732">Signal</keyword>
<gene>
    <name evidence="4" type="ORF">PGT21_027718</name>
    <name evidence="3" type="ORF">PGTUg99_018321</name>
</gene>
<evidence type="ECO:0000256" key="2">
    <source>
        <dbReference type="SAM" id="SignalP"/>
    </source>
</evidence>
<sequence length="111" mass="12002">MRFIVAIAVTLTPLVSSVALPVAPFINGLYGPGNGGRTSGFAVPYNYGPHGSSAYRYETDYDRNGRTTVDSPGYHYDHQYDDNGHTSGSGYTFFSKEAKPDATLDAKNEAK</sequence>
<comment type="caution">
    <text evidence="4">The sequence shown here is derived from an EMBL/GenBank/DDBJ whole genome shotgun (WGS) entry which is preliminary data.</text>
</comment>
<accession>A0A5B0NPI2</accession>
<feature type="signal peptide" evidence="2">
    <location>
        <begin position="1"/>
        <end position="19"/>
    </location>
</feature>
<feature type="chain" id="PRO_5036366278" evidence="2">
    <location>
        <begin position="20"/>
        <end position="111"/>
    </location>
</feature>
<dbReference type="EMBL" id="VSWC01000092">
    <property type="protein sequence ID" value="KAA1091175.1"/>
    <property type="molecule type" value="Genomic_DNA"/>
</dbReference>
<dbReference type="Proteomes" id="UP000324748">
    <property type="component" value="Unassembled WGS sequence"/>
</dbReference>
<evidence type="ECO:0000313" key="5">
    <source>
        <dbReference type="Proteomes" id="UP000324748"/>
    </source>
</evidence>
<evidence type="ECO:0000313" key="4">
    <source>
        <dbReference type="EMBL" id="KAA1091175.1"/>
    </source>
</evidence>
<feature type="region of interest" description="Disordered" evidence="1">
    <location>
        <begin position="63"/>
        <end position="82"/>
    </location>
</feature>